<organism evidence="2 3">
    <name type="scientific">Halobacterium jilantaiense</name>
    <dbReference type="NCBI Taxonomy" id="355548"/>
    <lineage>
        <taxon>Archaea</taxon>
        <taxon>Methanobacteriati</taxon>
        <taxon>Methanobacteriota</taxon>
        <taxon>Stenosarchaea group</taxon>
        <taxon>Halobacteria</taxon>
        <taxon>Halobacteriales</taxon>
        <taxon>Halobacteriaceae</taxon>
        <taxon>Halobacterium</taxon>
    </lineage>
</organism>
<dbReference type="EMBL" id="FOJA01000001">
    <property type="protein sequence ID" value="SEW08035.1"/>
    <property type="molecule type" value="Genomic_DNA"/>
</dbReference>
<sequence>MTRENRAQSNVVGVAILLGVTVVALGALTASVGTVVDQHAAASDTRRVAGDLDDALRPVETTGVHRGGVAFTDGELALVERQVRVLNTSGVAATVDANALRFSAGSRAATYLAGSVLVAGDGWARARSPLAVAADPDVLVVSVPALRGNVSLAASGGGGVTRTVRSNVSHHRRSLGDAGYRVAVETEYVDAVADEFEAMGATTTTRDFDGDGVRSVVAHFDGVRTGYLVVHETEVTVE</sequence>
<evidence type="ECO:0000256" key="1">
    <source>
        <dbReference type="SAM" id="Phobius"/>
    </source>
</evidence>
<accession>A0A1I0P122</accession>
<dbReference type="STRING" id="355548.SAMN04487945_1324"/>
<dbReference type="AlphaFoldDB" id="A0A1I0P122"/>
<keyword evidence="2" id="KW-0969">Cilium</keyword>
<reference evidence="2 3" key="1">
    <citation type="submission" date="2016-10" db="EMBL/GenBank/DDBJ databases">
        <authorList>
            <person name="de Groot N.N."/>
        </authorList>
    </citation>
    <scope>NUCLEOTIDE SEQUENCE [LARGE SCALE GENOMIC DNA]</scope>
    <source>
        <strain evidence="2 3">CGMCC 1.5337</strain>
    </source>
</reference>
<keyword evidence="2" id="KW-0282">Flagellum</keyword>
<evidence type="ECO:0000313" key="2">
    <source>
        <dbReference type="EMBL" id="SEW08035.1"/>
    </source>
</evidence>
<dbReference type="InterPro" id="IPR055713">
    <property type="entry name" value="DUF7289"/>
</dbReference>
<dbReference type="Pfam" id="PF23960">
    <property type="entry name" value="DUF7289"/>
    <property type="match status" value="1"/>
</dbReference>
<dbReference type="OrthoDB" id="282668at2157"/>
<name>A0A1I0P122_9EURY</name>
<keyword evidence="3" id="KW-1185">Reference proteome</keyword>
<keyword evidence="1" id="KW-1133">Transmembrane helix</keyword>
<keyword evidence="1" id="KW-0812">Transmembrane</keyword>
<proteinExistence type="predicted"/>
<dbReference type="Proteomes" id="UP000198518">
    <property type="component" value="Unassembled WGS sequence"/>
</dbReference>
<gene>
    <name evidence="2" type="ORF">SAMN04487945_1324</name>
</gene>
<evidence type="ECO:0000313" key="3">
    <source>
        <dbReference type="Proteomes" id="UP000198518"/>
    </source>
</evidence>
<dbReference type="RefSeq" id="WP_089668559.1">
    <property type="nucleotide sequence ID" value="NZ_FOJA01000001.1"/>
</dbReference>
<keyword evidence="2" id="KW-0966">Cell projection</keyword>
<keyword evidence="1" id="KW-0472">Membrane</keyword>
<feature type="transmembrane region" description="Helical" evidence="1">
    <location>
        <begin position="12"/>
        <end position="36"/>
    </location>
</feature>
<protein>
    <submittedName>
        <fullName evidence="2">Flagellin N-terminal-like domain-containing protein</fullName>
    </submittedName>
</protein>